<keyword evidence="2" id="KW-0812">Transmembrane</keyword>
<feature type="transmembrane region" description="Helical" evidence="2">
    <location>
        <begin position="31"/>
        <end position="53"/>
    </location>
</feature>
<feature type="transmembrane region" description="Helical" evidence="2">
    <location>
        <begin position="191"/>
        <end position="207"/>
    </location>
</feature>
<dbReference type="Pfam" id="PF14219">
    <property type="entry name" value="DUF4328"/>
    <property type="match status" value="1"/>
</dbReference>
<keyword evidence="2" id="KW-0472">Membrane</keyword>
<dbReference type="EMBL" id="AP024237">
    <property type="protein sequence ID" value="BCO33638.1"/>
    <property type="molecule type" value="Genomic_DNA"/>
</dbReference>
<gene>
    <name evidence="4" type="ORF">MHEC_00710</name>
</gene>
<feature type="region of interest" description="Disordered" evidence="1">
    <location>
        <begin position="1"/>
        <end position="24"/>
    </location>
</feature>
<dbReference type="Proteomes" id="UP000595446">
    <property type="component" value="Chromosome"/>
</dbReference>
<evidence type="ECO:0000256" key="2">
    <source>
        <dbReference type="SAM" id="Phobius"/>
    </source>
</evidence>
<proteinExistence type="predicted"/>
<keyword evidence="2" id="KW-1133">Transmembrane helix</keyword>
<evidence type="ECO:0000259" key="3">
    <source>
        <dbReference type="Pfam" id="PF14219"/>
    </source>
</evidence>
<evidence type="ECO:0000313" key="5">
    <source>
        <dbReference type="Proteomes" id="UP000595446"/>
    </source>
</evidence>
<dbReference type="InterPro" id="IPR025565">
    <property type="entry name" value="DUF4328"/>
</dbReference>
<feature type="compositionally biased region" description="Basic and acidic residues" evidence="1">
    <location>
        <begin position="1"/>
        <end position="11"/>
    </location>
</feature>
<reference evidence="4 5" key="1">
    <citation type="submission" date="2020-12" db="EMBL/GenBank/DDBJ databases">
        <title>Complete genome sequence of Mycobacterium heckeshornense JCM 15655T, closely related to a pathogenic non-tuberculous mycobacterial species Mycobacterium xenopi.</title>
        <authorList>
            <person name="Yoshida M."/>
            <person name="Fukano H."/>
            <person name="Asakura T."/>
            <person name="Suzuki M."/>
            <person name="Hoshino Y."/>
        </authorList>
    </citation>
    <scope>NUCLEOTIDE SEQUENCE [LARGE SCALE GENOMIC DNA]</scope>
    <source>
        <strain evidence="4 5">JCM 15655</strain>
    </source>
</reference>
<feature type="transmembrane region" description="Helical" evidence="2">
    <location>
        <begin position="65"/>
        <end position="97"/>
    </location>
</feature>
<dbReference type="AlphaFoldDB" id="A0A7R7GPD4"/>
<feature type="domain" description="DUF4328" evidence="3">
    <location>
        <begin position="58"/>
        <end position="212"/>
    </location>
</feature>
<feature type="transmembrane region" description="Helical" evidence="2">
    <location>
        <begin position="153"/>
        <end position="171"/>
    </location>
</feature>
<keyword evidence="5" id="KW-1185">Reference proteome</keyword>
<sequence>MPRWGLVDRPDLVAGRASPPPSGPTAAKVRATLLTSIVVLAIAALVHLVRYVLLVINRSTLLNPIVAAAALWLGVLASLAALATVVFCAVVLVRWLIARRAAAYGYRRRPDPRPEKTMWAGCLVPLVNLAWAPVYVIELANVEDTHARLRRPILVWWAVWVGSTAVSMWAIATSRAHDAQGIANNTLTTAFAYLLAALTVAAIAKVFEGFERKPVERPTYRWVVVGDDQAHAAASSAPVELAGQEPAA</sequence>
<accession>A0A7R7GPD4</accession>
<evidence type="ECO:0000256" key="1">
    <source>
        <dbReference type="SAM" id="MobiDB-lite"/>
    </source>
</evidence>
<protein>
    <recommendedName>
        <fullName evidence="3">DUF4328 domain-containing protein</fullName>
    </recommendedName>
</protein>
<name>A0A7R7GPD4_9MYCO</name>
<feature type="transmembrane region" description="Helical" evidence="2">
    <location>
        <begin position="117"/>
        <end position="141"/>
    </location>
</feature>
<evidence type="ECO:0000313" key="4">
    <source>
        <dbReference type="EMBL" id="BCO33638.1"/>
    </source>
</evidence>
<organism evidence="4 5">
    <name type="scientific">Mycobacterium heckeshornense</name>
    <dbReference type="NCBI Taxonomy" id="110505"/>
    <lineage>
        <taxon>Bacteria</taxon>
        <taxon>Bacillati</taxon>
        <taxon>Actinomycetota</taxon>
        <taxon>Actinomycetes</taxon>
        <taxon>Mycobacteriales</taxon>
        <taxon>Mycobacteriaceae</taxon>
        <taxon>Mycobacterium</taxon>
    </lineage>
</organism>